<gene>
    <name evidence="1" type="ORF">NIIDMKKI_14510</name>
</gene>
<organism evidence="1 2">
    <name type="scientific">Mycobacterium kansasii</name>
    <dbReference type="NCBI Taxonomy" id="1768"/>
    <lineage>
        <taxon>Bacteria</taxon>
        <taxon>Bacillati</taxon>
        <taxon>Actinomycetota</taxon>
        <taxon>Actinomycetes</taxon>
        <taxon>Mycobacteriales</taxon>
        <taxon>Mycobacteriaceae</taxon>
        <taxon>Mycobacterium</taxon>
    </lineage>
</organism>
<evidence type="ECO:0000313" key="1">
    <source>
        <dbReference type="EMBL" id="BCI86245.1"/>
    </source>
</evidence>
<dbReference type="EMBL" id="AP023343">
    <property type="protein sequence ID" value="BCI86245.1"/>
    <property type="molecule type" value="Genomic_DNA"/>
</dbReference>
<accession>A0A7G1I8Y1</accession>
<keyword evidence="2" id="KW-1185">Reference proteome</keyword>
<dbReference type="AlphaFoldDB" id="A0A7G1I8Y1"/>
<evidence type="ECO:0000313" key="2">
    <source>
        <dbReference type="Proteomes" id="UP000516380"/>
    </source>
</evidence>
<dbReference type="Proteomes" id="UP000516380">
    <property type="component" value="Chromosome"/>
</dbReference>
<sequence>MAPANPAAGVRAALVSTLINGEMAMLTGYMNDDNGKDCSIESADGAADTIPCTGVAIAAPADDAIAVTPEAACDASPANPAIVSGGRLNGVSVDATDVAPA</sequence>
<protein>
    <submittedName>
        <fullName evidence="1">Uncharacterized protein</fullName>
    </submittedName>
</protein>
<name>A0A7G1I8Y1_MYCKA</name>
<reference evidence="1 2" key="1">
    <citation type="submission" date="2020-07" db="EMBL/GenBank/DDBJ databases">
        <title>Mycobacterium kansasii (former subtype) with zoonotic potential isolated from diseased indoor pet cat, Japan.</title>
        <authorList>
            <person name="Fukano H."/>
            <person name="Terazono T."/>
            <person name="Hoshino Y."/>
        </authorList>
    </citation>
    <scope>NUCLEOTIDE SEQUENCE [LARGE SCALE GENOMIC DNA]</scope>
    <source>
        <strain evidence="1 2">Kuro-I</strain>
    </source>
</reference>
<proteinExistence type="predicted"/>